<protein>
    <submittedName>
        <fullName evidence="8">Sugar phosphate permease</fullName>
    </submittedName>
</protein>
<feature type="transmembrane region" description="Helical" evidence="6">
    <location>
        <begin position="155"/>
        <end position="177"/>
    </location>
</feature>
<dbReference type="EMBL" id="JAUSRE010000010">
    <property type="protein sequence ID" value="MDP9888682.1"/>
    <property type="molecule type" value="Genomic_DNA"/>
</dbReference>
<evidence type="ECO:0000256" key="2">
    <source>
        <dbReference type="ARBA" id="ARBA00022475"/>
    </source>
</evidence>
<keyword evidence="5 6" id="KW-0472">Membrane</keyword>
<dbReference type="InterPro" id="IPR020846">
    <property type="entry name" value="MFS_dom"/>
</dbReference>
<feature type="transmembrane region" description="Helical" evidence="6">
    <location>
        <begin position="251"/>
        <end position="268"/>
    </location>
</feature>
<dbReference type="InterPro" id="IPR050382">
    <property type="entry name" value="MFS_Na/Anion_cotransporter"/>
</dbReference>
<dbReference type="PANTHER" id="PTHR11662">
    <property type="entry name" value="SOLUTE CARRIER FAMILY 17"/>
    <property type="match status" value="1"/>
</dbReference>
<feature type="transmembrane region" description="Helical" evidence="6">
    <location>
        <begin position="63"/>
        <end position="85"/>
    </location>
</feature>
<feature type="transmembrane region" description="Helical" evidence="6">
    <location>
        <begin position="118"/>
        <end position="143"/>
    </location>
</feature>
<feature type="transmembrane region" description="Helical" evidence="6">
    <location>
        <begin position="183"/>
        <end position="201"/>
    </location>
</feature>
<feature type="transmembrane region" description="Helical" evidence="6">
    <location>
        <begin position="406"/>
        <end position="428"/>
    </location>
</feature>
<keyword evidence="3 6" id="KW-0812">Transmembrane</keyword>
<evidence type="ECO:0000256" key="3">
    <source>
        <dbReference type="ARBA" id="ARBA00022692"/>
    </source>
</evidence>
<comment type="caution">
    <text evidence="8">The sequence shown here is derived from an EMBL/GenBank/DDBJ whole genome shotgun (WGS) entry which is preliminary data.</text>
</comment>
<dbReference type="PROSITE" id="PS50850">
    <property type="entry name" value="MFS"/>
    <property type="match status" value="1"/>
</dbReference>
<dbReference type="SUPFAM" id="SSF103473">
    <property type="entry name" value="MFS general substrate transporter"/>
    <property type="match status" value="1"/>
</dbReference>
<dbReference type="Pfam" id="PF07690">
    <property type="entry name" value="MFS_1"/>
    <property type="match status" value="1"/>
</dbReference>
<dbReference type="Proteomes" id="UP001226577">
    <property type="component" value="Unassembled WGS sequence"/>
</dbReference>
<dbReference type="Gene3D" id="1.20.1250.20">
    <property type="entry name" value="MFS general substrate transporter like domains"/>
    <property type="match status" value="2"/>
</dbReference>
<feature type="transmembrane region" description="Helical" evidence="6">
    <location>
        <begin position="376"/>
        <end position="400"/>
    </location>
</feature>
<feature type="transmembrane region" description="Helical" evidence="6">
    <location>
        <begin position="318"/>
        <end position="337"/>
    </location>
</feature>
<evidence type="ECO:0000256" key="5">
    <source>
        <dbReference type="ARBA" id="ARBA00023136"/>
    </source>
</evidence>
<name>A0ABT9RTW5_9MICC</name>
<keyword evidence="2" id="KW-1003">Cell membrane</keyword>
<organism evidence="8 9">
    <name type="scientific">Pseudarthrobacter enclensis</name>
    <dbReference type="NCBI Taxonomy" id="993070"/>
    <lineage>
        <taxon>Bacteria</taxon>
        <taxon>Bacillati</taxon>
        <taxon>Actinomycetota</taxon>
        <taxon>Actinomycetes</taxon>
        <taxon>Micrococcales</taxon>
        <taxon>Micrococcaceae</taxon>
        <taxon>Pseudarthrobacter</taxon>
    </lineage>
</organism>
<dbReference type="RefSeq" id="WP_307307989.1">
    <property type="nucleotide sequence ID" value="NZ_JAUSRE010000010.1"/>
</dbReference>
<evidence type="ECO:0000256" key="1">
    <source>
        <dbReference type="ARBA" id="ARBA00004651"/>
    </source>
</evidence>
<reference evidence="8 9" key="1">
    <citation type="submission" date="2023-07" db="EMBL/GenBank/DDBJ databases">
        <title>Sorghum-associated microbial communities from plants grown in Nebraska, USA.</title>
        <authorList>
            <person name="Schachtman D."/>
        </authorList>
    </citation>
    <scope>NUCLEOTIDE SEQUENCE [LARGE SCALE GENOMIC DNA]</scope>
    <source>
        <strain evidence="8 9">CC222</strain>
    </source>
</reference>
<evidence type="ECO:0000313" key="8">
    <source>
        <dbReference type="EMBL" id="MDP9888682.1"/>
    </source>
</evidence>
<sequence length="432" mass="47045">MSTETRPAMKQVKTSSSIRWTHITTTLVISWVIGMMDKISVGVVMADKGFLEDTALLGQPGRLGLLTTAMLVAYAAGMPAWGALVTKWGARTSLVVGMAIWALAIFMFGVSSSFESLLVWRVVLGFGEAVLYPVCNTFVYNWFPDKERARASSVWYSGTMIGPAIAGFALAGIITAFDWRASFYILTVATVLICIPMAFFLTRNKPAEHPSVSDEELAYIDFGRPAENTTSRTSQDTDDGPKYAFIKDYRFWMITLAFLFNNFFFWGWSTWLPSYLHQARGVPMQSMGNITSLIYACTLITIYGSGYLSDKLMRRAPFGAAGFLLAAGCVFLAINTASLPTTIIFLVGALMFQAVGMLMIQTLLQQTVNNSTIGRAAGIMNLVSQGLSTLSPFIVGILIGSSGGSYLPSFSFMAVCLAIAAAFIAVLIPQKY</sequence>
<dbReference type="PANTHER" id="PTHR11662:SF399">
    <property type="entry name" value="FI19708P1-RELATED"/>
    <property type="match status" value="1"/>
</dbReference>
<evidence type="ECO:0000256" key="4">
    <source>
        <dbReference type="ARBA" id="ARBA00022989"/>
    </source>
</evidence>
<gene>
    <name evidence="8" type="ORF">J2X98_002275</name>
</gene>
<dbReference type="InterPro" id="IPR036259">
    <property type="entry name" value="MFS_trans_sf"/>
</dbReference>
<accession>A0ABT9RTW5</accession>
<keyword evidence="9" id="KW-1185">Reference proteome</keyword>
<feature type="transmembrane region" description="Helical" evidence="6">
    <location>
        <begin position="288"/>
        <end position="306"/>
    </location>
</feature>
<dbReference type="PIRSF" id="PIRSF002808">
    <property type="entry name" value="Hexose_phosphate_transp"/>
    <property type="match status" value="1"/>
</dbReference>
<keyword evidence="4 6" id="KW-1133">Transmembrane helix</keyword>
<proteinExistence type="predicted"/>
<feature type="transmembrane region" description="Helical" evidence="6">
    <location>
        <begin position="92"/>
        <end position="112"/>
    </location>
</feature>
<evidence type="ECO:0000256" key="6">
    <source>
        <dbReference type="SAM" id="Phobius"/>
    </source>
</evidence>
<feature type="transmembrane region" description="Helical" evidence="6">
    <location>
        <begin position="343"/>
        <end position="364"/>
    </location>
</feature>
<feature type="transmembrane region" description="Helical" evidence="6">
    <location>
        <begin position="20"/>
        <end position="43"/>
    </location>
</feature>
<evidence type="ECO:0000259" key="7">
    <source>
        <dbReference type="PROSITE" id="PS50850"/>
    </source>
</evidence>
<dbReference type="InterPro" id="IPR011701">
    <property type="entry name" value="MFS"/>
</dbReference>
<comment type="subcellular location">
    <subcellularLocation>
        <location evidence="1">Cell membrane</location>
        <topology evidence="1">Multi-pass membrane protein</topology>
    </subcellularLocation>
</comment>
<evidence type="ECO:0000313" key="9">
    <source>
        <dbReference type="Proteomes" id="UP001226577"/>
    </source>
</evidence>
<feature type="domain" description="Major facilitator superfamily (MFS) profile" evidence="7">
    <location>
        <begin position="23"/>
        <end position="432"/>
    </location>
</feature>
<dbReference type="InterPro" id="IPR000849">
    <property type="entry name" value="Sugar_P_transporter"/>
</dbReference>